<dbReference type="EMBL" id="JAACJK010000057">
    <property type="protein sequence ID" value="KAF5336995.1"/>
    <property type="molecule type" value="Genomic_DNA"/>
</dbReference>
<name>A0A8H5C8D1_9AGAR</name>
<comment type="caution">
    <text evidence="3">The sequence shown here is derived from an EMBL/GenBank/DDBJ whole genome shotgun (WGS) entry which is preliminary data.</text>
</comment>
<sequence>MSPYVHRPRKTRKSGSLRTRSRISPPGPLHTQLPLATNDAFCESEEPYRWMGRGPILSKTVSSDISELEVDSEEWAIEIFGVSPGCDGEEGSNAFVVEEGWGHSLYHDIVEQSALDSYLSTTISGYEVDDDGNGRWAALPQAPSNHTELCGPLCDVISRIVTQLGAPGGNGNTREVVNSHSPIFKFGTLKNNCPDLSIKATGPAFEKPRLSEEYVDGLGFSNVASVFQVFIDGNKPKDAEQAATIESHCRDIFTQQPTRNFVRSLILTEQSARLVHCDRSGVYLTPFIDIHQSPHTFMRLVLGLSSMDEGVLGFDTTVKLKVDPSNGRKTGTITTVGDDGIPVPYILRMDQPPYTRSELVGRGTTCWLATHPVTGERVVIKDAWRPESRLPEGDFLNAAKGIDGVVQVLSHQDCLAETKGYRPDVFEWKNSENRIKSRVVMKQYGLPIDCFTSRFQAIAALRDAIAGNRELLSRGVVHKDISIQNILFGPPGAPPGRRGVLIDLDMAGWVRNSRRELRVNPFLGTRRFQSISVLLSEIWHCFPSHDYFDDLESIFYVLCTLVLLFEKPGVRSEPDERNFVKWDHSDPVCSGEAKVAFVNAYPIEASPFWGEVCEELIIGVKAILKPILDRKDAIRVSRKVPKEAKPDKLEAIGKEFDSDDVYKKVIKLFDDALLAIEREDREAAGVVASTSTLPTASATSSPQVPPVPKADGRSFLKRPAGGNHSEASLAKRLHRSSTLSTYHVLSKA</sequence>
<protein>
    <recommendedName>
        <fullName evidence="2">Protein kinase domain-containing protein</fullName>
    </recommendedName>
</protein>
<dbReference type="InterPro" id="IPR000719">
    <property type="entry name" value="Prot_kinase_dom"/>
</dbReference>
<dbReference type="GO" id="GO:0005524">
    <property type="term" value="F:ATP binding"/>
    <property type="evidence" value="ECO:0007669"/>
    <property type="project" value="InterPro"/>
</dbReference>
<dbReference type="Gene3D" id="1.10.510.10">
    <property type="entry name" value="Transferase(Phosphotransferase) domain 1"/>
    <property type="match status" value="1"/>
</dbReference>
<evidence type="ECO:0000256" key="1">
    <source>
        <dbReference type="SAM" id="MobiDB-lite"/>
    </source>
</evidence>
<dbReference type="InterPro" id="IPR011009">
    <property type="entry name" value="Kinase-like_dom_sf"/>
</dbReference>
<dbReference type="AlphaFoldDB" id="A0A8H5C8D1"/>
<feature type="compositionally biased region" description="Basic residues" evidence="1">
    <location>
        <begin position="1"/>
        <end position="21"/>
    </location>
</feature>
<reference evidence="3 4" key="1">
    <citation type="journal article" date="2020" name="ISME J.">
        <title>Uncovering the hidden diversity of litter-decomposition mechanisms in mushroom-forming fungi.</title>
        <authorList>
            <person name="Floudas D."/>
            <person name="Bentzer J."/>
            <person name="Ahren D."/>
            <person name="Johansson T."/>
            <person name="Persson P."/>
            <person name="Tunlid A."/>
        </authorList>
    </citation>
    <scope>NUCLEOTIDE SEQUENCE [LARGE SCALE GENOMIC DNA]</scope>
    <source>
        <strain evidence="3 4">CBS 175.51</strain>
    </source>
</reference>
<organism evidence="3 4">
    <name type="scientific">Ephemerocybe angulata</name>
    <dbReference type="NCBI Taxonomy" id="980116"/>
    <lineage>
        <taxon>Eukaryota</taxon>
        <taxon>Fungi</taxon>
        <taxon>Dikarya</taxon>
        <taxon>Basidiomycota</taxon>
        <taxon>Agaricomycotina</taxon>
        <taxon>Agaricomycetes</taxon>
        <taxon>Agaricomycetidae</taxon>
        <taxon>Agaricales</taxon>
        <taxon>Agaricineae</taxon>
        <taxon>Psathyrellaceae</taxon>
        <taxon>Ephemerocybe</taxon>
    </lineage>
</organism>
<dbReference type="PANTHER" id="PTHR38248:SF2">
    <property type="entry name" value="FUNK1 11"/>
    <property type="match status" value="1"/>
</dbReference>
<dbReference type="GO" id="GO:0004672">
    <property type="term" value="F:protein kinase activity"/>
    <property type="evidence" value="ECO:0007669"/>
    <property type="project" value="InterPro"/>
</dbReference>
<keyword evidence="4" id="KW-1185">Reference proteome</keyword>
<dbReference type="PANTHER" id="PTHR38248">
    <property type="entry name" value="FUNK1 6"/>
    <property type="match status" value="1"/>
</dbReference>
<evidence type="ECO:0000313" key="3">
    <source>
        <dbReference type="EMBL" id="KAF5336995.1"/>
    </source>
</evidence>
<feature type="region of interest" description="Disordered" evidence="1">
    <location>
        <begin position="1"/>
        <end position="31"/>
    </location>
</feature>
<feature type="domain" description="Protein kinase" evidence="2">
    <location>
        <begin position="354"/>
        <end position="642"/>
    </location>
</feature>
<gene>
    <name evidence="3" type="ORF">D9611_002968</name>
</gene>
<accession>A0A8H5C8D1</accession>
<dbReference type="OrthoDB" id="5584477at2759"/>
<dbReference type="SMART" id="SM00220">
    <property type="entry name" value="S_TKc"/>
    <property type="match status" value="1"/>
</dbReference>
<evidence type="ECO:0000259" key="2">
    <source>
        <dbReference type="SMART" id="SM00220"/>
    </source>
</evidence>
<evidence type="ECO:0000313" key="4">
    <source>
        <dbReference type="Proteomes" id="UP000541558"/>
    </source>
</evidence>
<feature type="compositionally biased region" description="Low complexity" evidence="1">
    <location>
        <begin position="692"/>
        <end position="702"/>
    </location>
</feature>
<proteinExistence type="predicted"/>
<dbReference type="Proteomes" id="UP000541558">
    <property type="component" value="Unassembled WGS sequence"/>
</dbReference>
<dbReference type="PROSITE" id="PS00109">
    <property type="entry name" value="PROTEIN_KINASE_TYR"/>
    <property type="match status" value="1"/>
</dbReference>
<dbReference type="SUPFAM" id="SSF56112">
    <property type="entry name" value="Protein kinase-like (PK-like)"/>
    <property type="match status" value="1"/>
</dbReference>
<dbReference type="InterPro" id="IPR008266">
    <property type="entry name" value="Tyr_kinase_AS"/>
</dbReference>
<dbReference type="InterPro" id="IPR040976">
    <property type="entry name" value="Pkinase_fungal"/>
</dbReference>
<feature type="region of interest" description="Disordered" evidence="1">
    <location>
        <begin position="692"/>
        <end position="729"/>
    </location>
</feature>
<dbReference type="Pfam" id="PF17667">
    <property type="entry name" value="Pkinase_fungal"/>
    <property type="match status" value="2"/>
</dbReference>